<reference evidence="2 3" key="1">
    <citation type="submission" date="2018-09" db="EMBL/GenBank/DDBJ databases">
        <title>Genomic investigation of the strawberry pathogen Phytophthora fragariae indicates pathogenicity is determined by transcriptional variation in three key races.</title>
        <authorList>
            <person name="Adams T.M."/>
            <person name="Armitage A.D."/>
            <person name="Sobczyk M.K."/>
            <person name="Bates H.J."/>
            <person name="Dunwell J.M."/>
            <person name="Nellist C.F."/>
            <person name="Harrison R.J."/>
        </authorList>
    </citation>
    <scope>NUCLEOTIDE SEQUENCE [LARGE SCALE GENOMIC DNA]</scope>
    <source>
        <strain evidence="2 3">SCRP245</strain>
    </source>
</reference>
<comment type="caution">
    <text evidence="2">The sequence shown here is derived from an EMBL/GenBank/DDBJ whole genome shotgun (WGS) entry which is preliminary data.</text>
</comment>
<feature type="compositionally biased region" description="Acidic residues" evidence="1">
    <location>
        <begin position="170"/>
        <end position="204"/>
    </location>
</feature>
<sequence>MLQYTRCLRLLRYPDTVGIWSPAFRRRDPAAGRDGGALRGLGPRRLFNSLLIREFARAELTARDIKVKSMWRELREQGWTRKPPPRRELDDRYFYLRPGGDASVTDGVDFFRGEEAVLEYYATVYNEDGDDLDSSADSALSIGATSGRESDPGDEDIKVSALGNEMLADNNDDLNTDDIETGEFDSDEDMEPQCAPDDDHDDPEEAKLEVTAEVLFAENLLVSLVAKM</sequence>
<name>A0A6A3IY11_9STRA</name>
<dbReference type="AlphaFoldDB" id="A0A6A3IY11"/>
<accession>A0A6A3IY11</accession>
<protein>
    <submittedName>
        <fullName evidence="2">Uncharacterized protein</fullName>
    </submittedName>
</protein>
<evidence type="ECO:0000256" key="1">
    <source>
        <dbReference type="SAM" id="MobiDB-lite"/>
    </source>
</evidence>
<organism evidence="2 3">
    <name type="scientific">Phytophthora fragariae</name>
    <dbReference type="NCBI Taxonomy" id="53985"/>
    <lineage>
        <taxon>Eukaryota</taxon>
        <taxon>Sar</taxon>
        <taxon>Stramenopiles</taxon>
        <taxon>Oomycota</taxon>
        <taxon>Peronosporomycetes</taxon>
        <taxon>Peronosporales</taxon>
        <taxon>Peronosporaceae</taxon>
        <taxon>Phytophthora</taxon>
    </lineage>
</organism>
<dbReference type="PANTHER" id="PTHR37069:SF2">
    <property type="entry name" value="PIGGYBAC TRANSPOSABLE ELEMENT-DERIVED PROTEIN DOMAIN-CONTAINING PROTEIN"/>
    <property type="match status" value="1"/>
</dbReference>
<dbReference type="Proteomes" id="UP000460718">
    <property type="component" value="Unassembled WGS sequence"/>
</dbReference>
<evidence type="ECO:0000313" key="2">
    <source>
        <dbReference type="EMBL" id="KAE8985888.1"/>
    </source>
</evidence>
<feature type="region of interest" description="Disordered" evidence="1">
    <location>
        <begin position="167"/>
        <end position="207"/>
    </location>
</feature>
<proteinExistence type="predicted"/>
<gene>
    <name evidence="2" type="ORF">PF011_g20210</name>
</gene>
<evidence type="ECO:0000313" key="3">
    <source>
        <dbReference type="Proteomes" id="UP000460718"/>
    </source>
</evidence>
<dbReference type="PANTHER" id="PTHR37069">
    <property type="entry name" value="DDE_TNP_1_7 DOMAIN-CONTAINING PROTEIN"/>
    <property type="match status" value="1"/>
</dbReference>
<dbReference type="EMBL" id="QXFW01001782">
    <property type="protein sequence ID" value="KAE8985888.1"/>
    <property type="molecule type" value="Genomic_DNA"/>
</dbReference>